<feature type="region of interest" description="Disordered" evidence="1">
    <location>
        <begin position="267"/>
        <end position="302"/>
    </location>
</feature>
<reference evidence="2" key="2">
    <citation type="submission" date="2020-11" db="EMBL/GenBank/DDBJ databases">
        <authorList>
            <consortium name="DOE Joint Genome Institute"/>
            <person name="Kuo A."/>
            <person name="Miyauchi S."/>
            <person name="Kiss E."/>
            <person name="Drula E."/>
            <person name="Kohler A."/>
            <person name="Sanchez-Garcia M."/>
            <person name="Andreopoulos B."/>
            <person name="Barry K.W."/>
            <person name="Bonito G."/>
            <person name="Buee M."/>
            <person name="Carver A."/>
            <person name="Chen C."/>
            <person name="Cichocki N."/>
            <person name="Clum A."/>
            <person name="Culley D."/>
            <person name="Crous P.W."/>
            <person name="Fauchery L."/>
            <person name="Girlanda M."/>
            <person name="Hayes R."/>
            <person name="Keri Z."/>
            <person name="Labutti K."/>
            <person name="Lipzen A."/>
            <person name="Lombard V."/>
            <person name="Magnuson J."/>
            <person name="Maillard F."/>
            <person name="Morin E."/>
            <person name="Murat C."/>
            <person name="Nolan M."/>
            <person name="Ohm R."/>
            <person name="Pangilinan J."/>
            <person name="Pereira M."/>
            <person name="Perotto S."/>
            <person name="Peter M."/>
            <person name="Riley R."/>
            <person name="Sitrit Y."/>
            <person name="Stielow B."/>
            <person name="Szollosi G."/>
            <person name="Zifcakova L."/>
            <person name="Stursova M."/>
            <person name="Spatafora J.W."/>
            <person name="Tedersoo L."/>
            <person name="Vaario L.-M."/>
            <person name="Yamada A."/>
            <person name="Yan M."/>
            <person name="Wang P."/>
            <person name="Xu J."/>
            <person name="Bruns T."/>
            <person name="Baldrian P."/>
            <person name="Vilgalys R."/>
            <person name="Henrissat B."/>
            <person name="Grigoriev I.V."/>
            <person name="Hibbett D."/>
            <person name="Nagy L.G."/>
            <person name="Martin F.M."/>
        </authorList>
    </citation>
    <scope>NUCLEOTIDE SEQUENCE</scope>
    <source>
        <strain evidence="2">UH-Tt-Lm1</strain>
    </source>
</reference>
<dbReference type="EMBL" id="WIUZ02000004">
    <property type="protein sequence ID" value="KAF9788245.1"/>
    <property type="molecule type" value="Genomic_DNA"/>
</dbReference>
<accession>A0A9P6HJD9</accession>
<feature type="compositionally biased region" description="Polar residues" evidence="1">
    <location>
        <begin position="277"/>
        <end position="287"/>
    </location>
</feature>
<dbReference type="AlphaFoldDB" id="A0A9P6HJD9"/>
<dbReference type="OrthoDB" id="248233at2759"/>
<evidence type="ECO:0000313" key="3">
    <source>
        <dbReference type="Proteomes" id="UP000736335"/>
    </source>
</evidence>
<dbReference type="PANTHER" id="PTHR43721:SF9">
    <property type="entry name" value="GTP-BINDING PROTEIN 1"/>
    <property type="match status" value="1"/>
</dbReference>
<proteinExistence type="predicted"/>
<sequence>MFGEDDSESPRVASPWDPFLASPTSRSVSSLELSSSLASCTPGSAPAFPRGIPKLVPEAEQGNIEYKLKLINPTPARFARLVTQLKWRLLEGGGQACYELGVTDDGLLIGLSRRYLEQSLETLEMMAGEIGASVVVVKEIEVPRELAGLNEKLAAKYIDFDTGEVKRADRSPSSLTPPGYSITSSTCTSTESESEQDSAPETIFSVDPEVVVTSSSTIDLEISSVYKPRPMRAHASFVSAHAETVKHRGHHSRKKHKQKHCMASYIIPTPDGPPSIPTKQQTKQAWRQQAKDRRNDARRATPNITQETVQSAADSLIPALDGLHVSIDPSSTLPTDGDAQAAAEQSDPVDDGPRFIVEALVVRKLSLEEAFLDFGGFGFEA</sequence>
<evidence type="ECO:0008006" key="4">
    <source>
        <dbReference type="Google" id="ProtNLM"/>
    </source>
</evidence>
<organism evidence="2 3">
    <name type="scientific">Thelephora terrestris</name>
    <dbReference type="NCBI Taxonomy" id="56493"/>
    <lineage>
        <taxon>Eukaryota</taxon>
        <taxon>Fungi</taxon>
        <taxon>Dikarya</taxon>
        <taxon>Basidiomycota</taxon>
        <taxon>Agaricomycotina</taxon>
        <taxon>Agaricomycetes</taxon>
        <taxon>Thelephorales</taxon>
        <taxon>Thelephoraceae</taxon>
        <taxon>Thelephora</taxon>
    </lineage>
</organism>
<evidence type="ECO:0000313" key="2">
    <source>
        <dbReference type="EMBL" id="KAF9788245.1"/>
    </source>
</evidence>
<dbReference type="InterPro" id="IPR050055">
    <property type="entry name" value="EF-Tu_GTPase"/>
</dbReference>
<feature type="compositionally biased region" description="Low complexity" evidence="1">
    <location>
        <begin position="181"/>
        <end position="191"/>
    </location>
</feature>
<name>A0A9P6HJD9_9AGAM</name>
<gene>
    <name evidence="2" type="ORF">BJ322DRAFT_618223</name>
</gene>
<feature type="region of interest" description="Disordered" evidence="1">
    <location>
        <begin position="327"/>
        <end position="350"/>
    </location>
</feature>
<reference evidence="2" key="1">
    <citation type="journal article" date="2020" name="Nat. Commun.">
        <title>Large-scale genome sequencing of mycorrhizal fungi provides insights into the early evolution of symbiotic traits.</title>
        <authorList>
            <person name="Miyauchi S."/>
            <person name="Kiss E."/>
            <person name="Kuo A."/>
            <person name="Drula E."/>
            <person name="Kohler A."/>
            <person name="Sanchez-Garcia M."/>
            <person name="Morin E."/>
            <person name="Andreopoulos B."/>
            <person name="Barry K.W."/>
            <person name="Bonito G."/>
            <person name="Buee M."/>
            <person name="Carver A."/>
            <person name="Chen C."/>
            <person name="Cichocki N."/>
            <person name="Clum A."/>
            <person name="Culley D."/>
            <person name="Crous P.W."/>
            <person name="Fauchery L."/>
            <person name="Girlanda M."/>
            <person name="Hayes R.D."/>
            <person name="Keri Z."/>
            <person name="LaButti K."/>
            <person name="Lipzen A."/>
            <person name="Lombard V."/>
            <person name="Magnuson J."/>
            <person name="Maillard F."/>
            <person name="Murat C."/>
            <person name="Nolan M."/>
            <person name="Ohm R.A."/>
            <person name="Pangilinan J."/>
            <person name="Pereira M.F."/>
            <person name="Perotto S."/>
            <person name="Peter M."/>
            <person name="Pfister S."/>
            <person name="Riley R."/>
            <person name="Sitrit Y."/>
            <person name="Stielow J.B."/>
            <person name="Szollosi G."/>
            <person name="Zifcakova L."/>
            <person name="Stursova M."/>
            <person name="Spatafora J.W."/>
            <person name="Tedersoo L."/>
            <person name="Vaario L.M."/>
            <person name="Yamada A."/>
            <person name="Yan M."/>
            <person name="Wang P."/>
            <person name="Xu J."/>
            <person name="Bruns T."/>
            <person name="Baldrian P."/>
            <person name="Vilgalys R."/>
            <person name="Dunand C."/>
            <person name="Henrissat B."/>
            <person name="Grigoriev I.V."/>
            <person name="Hibbett D."/>
            <person name="Nagy L.G."/>
            <person name="Martin F.M."/>
        </authorList>
    </citation>
    <scope>NUCLEOTIDE SEQUENCE</scope>
    <source>
        <strain evidence="2">UH-Tt-Lm1</strain>
    </source>
</reference>
<dbReference type="GO" id="GO:0003746">
    <property type="term" value="F:translation elongation factor activity"/>
    <property type="evidence" value="ECO:0007669"/>
    <property type="project" value="TreeGrafter"/>
</dbReference>
<keyword evidence="3" id="KW-1185">Reference proteome</keyword>
<dbReference type="PANTHER" id="PTHR43721">
    <property type="entry name" value="ELONGATION FACTOR TU-RELATED"/>
    <property type="match status" value="1"/>
</dbReference>
<evidence type="ECO:0000256" key="1">
    <source>
        <dbReference type="SAM" id="MobiDB-lite"/>
    </source>
</evidence>
<comment type="caution">
    <text evidence="2">The sequence shown here is derived from an EMBL/GenBank/DDBJ whole genome shotgun (WGS) entry which is preliminary data.</text>
</comment>
<dbReference type="Proteomes" id="UP000736335">
    <property type="component" value="Unassembled WGS sequence"/>
</dbReference>
<feature type="compositionally biased region" description="Basic and acidic residues" evidence="1">
    <location>
        <begin position="289"/>
        <end position="299"/>
    </location>
</feature>
<feature type="region of interest" description="Disordered" evidence="1">
    <location>
        <begin position="167"/>
        <end position="201"/>
    </location>
</feature>
<protein>
    <recommendedName>
        <fullName evidence="4">GTP binding protein 2</fullName>
    </recommendedName>
</protein>